<dbReference type="EMBL" id="FNXT01000895">
    <property type="protein sequence ID" value="SZX68983.1"/>
    <property type="molecule type" value="Genomic_DNA"/>
</dbReference>
<keyword evidence="6" id="KW-1185">Reference proteome</keyword>
<dbReference type="AlphaFoldDB" id="A0A383WML0"/>
<dbReference type="Pfam" id="PF23166">
    <property type="entry name" value="Ig_N_CWD1"/>
    <property type="match status" value="1"/>
</dbReference>
<reference evidence="5 6" key="1">
    <citation type="submission" date="2016-10" db="EMBL/GenBank/DDBJ databases">
        <authorList>
            <person name="Cai Z."/>
        </authorList>
    </citation>
    <scope>NUCLEOTIDE SEQUENCE [LARGE SCALE GENOMIC DNA]</scope>
</reference>
<dbReference type="Proteomes" id="UP000256970">
    <property type="component" value="Unassembled WGS sequence"/>
</dbReference>
<keyword evidence="1" id="KW-0479">Metal-binding</keyword>
<evidence type="ECO:0000313" key="5">
    <source>
        <dbReference type="EMBL" id="SZX78409.1"/>
    </source>
</evidence>
<evidence type="ECO:0000259" key="3">
    <source>
        <dbReference type="Pfam" id="PF23166"/>
    </source>
</evidence>
<dbReference type="InterPro" id="IPR056301">
    <property type="entry name" value="GWD-like_N_Ig"/>
</dbReference>
<organism evidence="5 6">
    <name type="scientific">Tetradesmus obliquus</name>
    <name type="common">Green alga</name>
    <name type="synonym">Acutodesmus obliquus</name>
    <dbReference type="NCBI Taxonomy" id="3088"/>
    <lineage>
        <taxon>Eukaryota</taxon>
        <taxon>Viridiplantae</taxon>
        <taxon>Chlorophyta</taxon>
        <taxon>core chlorophytes</taxon>
        <taxon>Chlorophyceae</taxon>
        <taxon>CS clade</taxon>
        <taxon>Sphaeropleales</taxon>
        <taxon>Scenedesmaceae</taxon>
        <taxon>Tetradesmus</taxon>
    </lineage>
</organism>
<keyword evidence="2" id="KW-0119">Carbohydrate metabolism</keyword>
<proteinExistence type="predicted"/>
<evidence type="ECO:0000313" key="6">
    <source>
        <dbReference type="Proteomes" id="UP000256970"/>
    </source>
</evidence>
<dbReference type="EMBL" id="FNXT01001320">
    <property type="protein sequence ID" value="SZX78409.1"/>
    <property type="molecule type" value="Genomic_DNA"/>
</dbReference>
<dbReference type="GO" id="GO:0046872">
    <property type="term" value="F:metal ion binding"/>
    <property type="evidence" value="ECO:0007669"/>
    <property type="project" value="UniProtKB-KW"/>
</dbReference>
<sequence>MLARKSILPAREVLQPRTACLALAGGAPPLFRTAANNRSRQVAAGAASSPAWQAWSDCLPQWTSSTTNLPPVNTADRTALAAAVKSAAASYKPKPTLKVPSLDELPEVPKNLHKRLELIARVQLAGFLERSLEDVPATVMEYTTTDISAALSIAGVQVKSGTSKRAVMSVVVTETESLMTWSRLEGLLLHWAVSRKGPPAERWELPPRGWKTLPESTVDAGGAWQSTLEKHPLPEPDGTLGPAPMYTMMISVPLEGPLAEGGMIFVLKSGSTGQNTKWLKDAATKSDFYLDLQKLKAV</sequence>
<evidence type="ECO:0000256" key="1">
    <source>
        <dbReference type="ARBA" id="ARBA00022723"/>
    </source>
</evidence>
<accession>A0A383WML0</accession>
<evidence type="ECO:0000313" key="4">
    <source>
        <dbReference type="EMBL" id="SZX68983.1"/>
    </source>
</evidence>
<protein>
    <recommendedName>
        <fullName evidence="3">Alpha-glucan water dikinase-like N-terminal Ig-like domain-containing protein</fullName>
    </recommendedName>
</protein>
<gene>
    <name evidence="5" type="ORF">BQ4739_LOCUS18693</name>
    <name evidence="4" type="ORF">BQ4739_LOCUS9293</name>
</gene>
<evidence type="ECO:0000256" key="2">
    <source>
        <dbReference type="ARBA" id="ARBA00023277"/>
    </source>
</evidence>
<name>A0A383WML0_TETOB</name>
<feature type="domain" description="Alpha-glucan water dikinase-like N-terminal Ig-like" evidence="3">
    <location>
        <begin position="185"/>
        <end position="292"/>
    </location>
</feature>